<dbReference type="SUPFAM" id="SSF55811">
    <property type="entry name" value="Nudix"/>
    <property type="match status" value="1"/>
</dbReference>
<keyword evidence="3 4" id="KW-0378">Hydrolase</keyword>
<evidence type="ECO:0000256" key="3">
    <source>
        <dbReference type="ARBA" id="ARBA00022801"/>
    </source>
</evidence>
<feature type="domain" description="Nudix hydrolase" evidence="5">
    <location>
        <begin position="2"/>
        <end position="128"/>
    </location>
</feature>
<reference evidence="6 7" key="1">
    <citation type="submission" date="2018-10" db="EMBL/GenBank/DDBJ databases">
        <title>Isolation from soil.</title>
        <authorList>
            <person name="Hu J."/>
        </authorList>
    </citation>
    <scope>NUCLEOTIDE SEQUENCE [LARGE SCALE GENOMIC DNA]</scope>
    <source>
        <strain evidence="6 7">NEAU-Ht49</strain>
    </source>
</reference>
<gene>
    <name evidence="6" type="ORF">EBO15_09695</name>
</gene>
<dbReference type="AlphaFoldDB" id="A0A3M2MA44"/>
<comment type="similarity">
    <text evidence="2 4">Belongs to the Nudix hydrolase family.</text>
</comment>
<evidence type="ECO:0000313" key="7">
    <source>
        <dbReference type="Proteomes" id="UP000282674"/>
    </source>
</evidence>
<proteinExistence type="inferred from homology"/>
<dbReference type="OrthoDB" id="9761969at2"/>
<dbReference type="InterPro" id="IPR020476">
    <property type="entry name" value="Nudix_hydrolase"/>
</dbReference>
<dbReference type="PRINTS" id="PR00502">
    <property type="entry name" value="NUDIXFAMILY"/>
</dbReference>
<dbReference type="Pfam" id="PF00293">
    <property type="entry name" value="NUDIX"/>
    <property type="match status" value="1"/>
</dbReference>
<dbReference type="RefSeq" id="WP_122193996.1">
    <property type="nucleotide sequence ID" value="NZ_JBHSKC010000022.1"/>
</dbReference>
<dbReference type="GO" id="GO:0016787">
    <property type="term" value="F:hydrolase activity"/>
    <property type="evidence" value="ECO:0007669"/>
    <property type="project" value="UniProtKB-KW"/>
</dbReference>
<dbReference type="InterPro" id="IPR015797">
    <property type="entry name" value="NUDIX_hydrolase-like_dom_sf"/>
</dbReference>
<evidence type="ECO:0000313" key="6">
    <source>
        <dbReference type="EMBL" id="RMI45475.1"/>
    </source>
</evidence>
<dbReference type="Gene3D" id="3.90.79.10">
    <property type="entry name" value="Nucleoside Triphosphate Pyrophosphohydrolase"/>
    <property type="match status" value="1"/>
</dbReference>
<dbReference type="CDD" id="cd02883">
    <property type="entry name" value="NUDIX_Hydrolase"/>
    <property type="match status" value="1"/>
</dbReference>
<evidence type="ECO:0000256" key="2">
    <source>
        <dbReference type="ARBA" id="ARBA00005582"/>
    </source>
</evidence>
<accession>A0A3M2MA44</accession>
<sequence length="133" mass="14468">MPDLPPVAAAVIVERGRVLLVRRRHPEGDLVWQLPAGELEDGETAAQAAERETAEETGLKVTAGRLLGSRVHPDTGRFLLYVVCEVTGGHAHVADDEEIAEVAWAELDGLANYLPHPFFGPVQEHLDALLHAR</sequence>
<dbReference type="Proteomes" id="UP000282674">
    <property type="component" value="Unassembled WGS sequence"/>
</dbReference>
<dbReference type="InterPro" id="IPR000086">
    <property type="entry name" value="NUDIX_hydrolase_dom"/>
</dbReference>
<comment type="cofactor">
    <cofactor evidence="1">
        <name>Mg(2+)</name>
        <dbReference type="ChEBI" id="CHEBI:18420"/>
    </cofactor>
</comment>
<evidence type="ECO:0000256" key="1">
    <source>
        <dbReference type="ARBA" id="ARBA00001946"/>
    </source>
</evidence>
<organism evidence="6 7">
    <name type="scientific">Actinomadura harenae</name>
    <dbReference type="NCBI Taxonomy" id="2483351"/>
    <lineage>
        <taxon>Bacteria</taxon>
        <taxon>Bacillati</taxon>
        <taxon>Actinomycetota</taxon>
        <taxon>Actinomycetes</taxon>
        <taxon>Streptosporangiales</taxon>
        <taxon>Thermomonosporaceae</taxon>
        <taxon>Actinomadura</taxon>
    </lineage>
</organism>
<dbReference type="PROSITE" id="PS51462">
    <property type="entry name" value="NUDIX"/>
    <property type="match status" value="1"/>
</dbReference>
<dbReference type="PROSITE" id="PS00893">
    <property type="entry name" value="NUDIX_BOX"/>
    <property type="match status" value="1"/>
</dbReference>
<dbReference type="InterPro" id="IPR020084">
    <property type="entry name" value="NUDIX_hydrolase_CS"/>
</dbReference>
<dbReference type="EMBL" id="RFFG01000013">
    <property type="protein sequence ID" value="RMI45475.1"/>
    <property type="molecule type" value="Genomic_DNA"/>
</dbReference>
<evidence type="ECO:0000259" key="5">
    <source>
        <dbReference type="PROSITE" id="PS51462"/>
    </source>
</evidence>
<evidence type="ECO:0000256" key="4">
    <source>
        <dbReference type="RuleBase" id="RU003476"/>
    </source>
</evidence>
<name>A0A3M2MA44_9ACTN</name>
<dbReference type="PANTHER" id="PTHR43046:SF14">
    <property type="entry name" value="MUTT_NUDIX FAMILY PROTEIN"/>
    <property type="match status" value="1"/>
</dbReference>
<keyword evidence="7" id="KW-1185">Reference proteome</keyword>
<protein>
    <submittedName>
        <fullName evidence="6">NUDIX hydrolase</fullName>
    </submittedName>
</protein>
<comment type="caution">
    <text evidence="6">The sequence shown here is derived from an EMBL/GenBank/DDBJ whole genome shotgun (WGS) entry which is preliminary data.</text>
</comment>
<dbReference type="PANTHER" id="PTHR43046">
    <property type="entry name" value="GDP-MANNOSE MANNOSYL HYDROLASE"/>
    <property type="match status" value="1"/>
</dbReference>